<evidence type="ECO:0000313" key="2">
    <source>
        <dbReference type="EMBL" id="GJJ10191.1"/>
    </source>
</evidence>
<protein>
    <submittedName>
        <fullName evidence="2">Uncharacterized protein</fullName>
    </submittedName>
</protein>
<proteinExistence type="predicted"/>
<sequence>MSPMSDLIEQTQALETLINAIVINKTKDLESEIKQLRKEMNKLRVSSAGIPPYIFVEYGNGRGNQNALVISRQAAETCHSKLMFYTKLTSILRIKATHSEVDPKTTEIVRYAPMRVLGIFDPKNESPSQYDWCEIAEWDESIPGVLAAVVRLKVII</sequence>
<dbReference type="AlphaFoldDB" id="A0AAV5ACH6"/>
<dbReference type="Proteomes" id="UP001050691">
    <property type="component" value="Unassembled WGS sequence"/>
</dbReference>
<keyword evidence="1" id="KW-0175">Coiled coil</keyword>
<organism evidence="2 3">
    <name type="scientific">Clathrus columnatus</name>
    <dbReference type="NCBI Taxonomy" id="1419009"/>
    <lineage>
        <taxon>Eukaryota</taxon>
        <taxon>Fungi</taxon>
        <taxon>Dikarya</taxon>
        <taxon>Basidiomycota</taxon>
        <taxon>Agaricomycotina</taxon>
        <taxon>Agaricomycetes</taxon>
        <taxon>Phallomycetidae</taxon>
        <taxon>Phallales</taxon>
        <taxon>Clathraceae</taxon>
        <taxon>Clathrus</taxon>
    </lineage>
</organism>
<dbReference type="EMBL" id="BPWL01000005">
    <property type="protein sequence ID" value="GJJ10191.1"/>
    <property type="molecule type" value="Genomic_DNA"/>
</dbReference>
<keyword evidence="3" id="KW-1185">Reference proteome</keyword>
<evidence type="ECO:0000256" key="1">
    <source>
        <dbReference type="SAM" id="Coils"/>
    </source>
</evidence>
<gene>
    <name evidence="2" type="ORF">Clacol_004417</name>
</gene>
<accession>A0AAV5ACH6</accession>
<feature type="coiled-coil region" evidence="1">
    <location>
        <begin position="19"/>
        <end position="46"/>
    </location>
</feature>
<evidence type="ECO:0000313" key="3">
    <source>
        <dbReference type="Proteomes" id="UP001050691"/>
    </source>
</evidence>
<comment type="caution">
    <text evidence="2">The sequence shown here is derived from an EMBL/GenBank/DDBJ whole genome shotgun (WGS) entry which is preliminary data.</text>
</comment>
<reference evidence="2" key="1">
    <citation type="submission" date="2021-10" db="EMBL/GenBank/DDBJ databases">
        <title>De novo Genome Assembly of Clathrus columnatus (Basidiomycota, Fungi) Using Illumina and Nanopore Sequence Data.</title>
        <authorList>
            <person name="Ogiso-Tanaka E."/>
            <person name="Itagaki H."/>
            <person name="Hosoya T."/>
            <person name="Hosaka K."/>
        </authorList>
    </citation>
    <scope>NUCLEOTIDE SEQUENCE</scope>
    <source>
        <strain evidence="2">MO-923</strain>
    </source>
</reference>
<name>A0AAV5ACH6_9AGAM</name>